<sequence>MSSTDLIRNFVRLGSVTLHSPHYHSASSKDINQENYLRLVDNPGKKDLKKLLWSSYSAPLAAAAPGFPREASSVVSFTHGPVHPIILVPREGLWVLFFVIKRV</sequence>
<evidence type="ECO:0000313" key="1">
    <source>
        <dbReference type="EMBL" id="VYS69595.1"/>
    </source>
</evidence>
<dbReference type="AlphaFoldDB" id="A0A654G9U3"/>
<protein>
    <submittedName>
        <fullName evidence="1">Uncharacterized protein</fullName>
    </submittedName>
</protein>
<evidence type="ECO:0000313" key="2">
    <source>
        <dbReference type="Proteomes" id="UP000426265"/>
    </source>
</evidence>
<dbReference type="Proteomes" id="UP000426265">
    <property type="component" value="Unassembled WGS sequence"/>
</dbReference>
<accession>A0A654G9U3</accession>
<organism evidence="1 2">
    <name type="scientific">Arabidopsis thaliana</name>
    <name type="common">Mouse-ear cress</name>
    <dbReference type="NCBI Taxonomy" id="3702"/>
    <lineage>
        <taxon>Eukaryota</taxon>
        <taxon>Viridiplantae</taxon>
        <taxon>Streptophyta</taxon>
        <taxon>Embryophyta</taxon>
        <taxon>Tracheophyta</taxon>
        <taxon>Spermatophyta</taxon>
        <taxon>Magnoliopsida</taxon>
        <taxon>eudicotyledons</taxon>
        <taxon>Gunneridae</taxon>
        <taxon>Pentapetalae</taxon>
        <taxon>rosids</taxon>
        <taxon>malvids</taxon>
        <taxon>Brassicales</taxon>
        <taxon>Brassicaceae</taxon>
        <taxon>Camelineae</taxon>
        <taxon>Arabidopsis</taxon>
    </lineage>
</organism>
<reference evidence="1 2" key="1">
    <citation type="submission" date="2019-11" db="EMBL/GenBank/DDBJ databases">
        <authorList>
            <person name="Jiao W.-B."/>
            <person name="Schneeberger K."/>
        </authorList>
    </citation>
    <scope>NUCLEOTIDE SEQUENCE [LARGE SCALE GENOMIC DNA]</scope>
    <source>
        <strain evidence="2">cv. An-1</strain>
    </source>
</reference>
<name>A0A654G9U3_ARATH</name>
<gene>
    <name evidence="1" type="ORF">AN1_LOCUS24980</name>
</gene>
<proteinExistence type="predicted"/>
<dbReference type="EMBL" id="CACRSJ010000110">
    <property type="protein sequence ID" value="VYS69595.1"/>
    <property type="molecule type" value="Genomic_DNA"/>
</dbReference>